<dbReference type="AlphaFoldDB" id="A0AAN6X2J2"/>
<feature type="compositionally biased region" description="Basic and acidic residues" evidence="1">
    <location>
        <begin position="298"/>
        <end position="310"/>
    </location>
</feature>
<feature type="region of interest" description="Disordered" evidence="1">
    <location>
        <begin position="163"/>
        <end position="310"/>
    </location>
</feature>
<feature type="region of interest" description="Disordered" evidence="1">
    <location>
        <begin position="1"/>
        <end position="34"/>
    </location>
</feature>
<evidence type="ECO:0000256" key="1">
    <source>
        <dbReference type="SAM" id="MobiDB-lite"/>
    </source>
</evidence>
<comment type="caution">
    <text evidence="2">The sequence shown here is derived from an EMBL/GenBank/DDBJ whole genome shotgun (WGS) entry which is preliminary data.</text>
</comment>
<proteinExistence type="predicted"/>
<dbReference type="GO" id="GO:0030515">
    <property type="term" value="F:snoRNA binding"/>
    <property type="evidence" value="ECO:0007669"/>
    <property type="project" value="InterPro"/>
</dbReference>
<name>A0AAN6X2J2_9PEZI</name>
<dbReference type="InterPro" id="IPR013268">
    <property type="entry name" value="UTP16"/>
</dbReference>
<feature type="region of interest" description="Disordered" evidence="1">
    <location>
        <begin position="71"/>
        <end position="97"/>
    </location>
</feature>
<feature type="compositionally biased region" description="Basic and acidic residues" evidence="1">
    <location>
        <begin position="220"/>
        <end position="235"/>
    </location>
</feature>
<reference evidence="2" key="1">
    <citation type="journal article" date="2023" name="Mol. Phylogenet. Evol.">
        <title>Genome-scale phylogeny and comparative genomics of the fungal order Sordariales.</title>
        <authorList>
            <person name="Hensen N."/>
            <person name="Bonometti L."/>
            <person name="Westerberg I."/>
            <person name="Brannstrom I.O."/>
            <person name="Guillou S."/>
            <person name="Cros-Aarteil S."/>
            <person name="Calhoun S."/>
            <person name="Haridas S."/>
            <person name="Kuo A."/>
            <person name="Mondo S."/>
            <person name="Pangilinan J."/>
            <person name="Riley R."/>
            <person name="LaButti K."/>
            <person name="Andreopoulos B."/>
            <person name="Lipzen A."/>
            <person name="Chen C."/>
            <person name="Yan M."/>
            <person name="Daum C."/>
            <person name="Ng V."/>
            <person name="Clum A."/>
            <person name="Steindorff A."/>
            <person name="Ohm R.A."/>
            <person name="Martin F."/>
            <person name="Silar P."/>
            <person name="Natvig D.O."/>
            <person name="Lalanne C."/>
            <person name="Gautier V."/>
            <person name="Ament-Velasquez S.L."/>
            <person name="Kruys A."/>
            <person name="Hutchinson M.I."/>
            <person name="Powell A.J."/>
            <person name="Barry K."/>
            <person name="Miller A.N."/>
            <person name="Grigoriev I.V."/>
            <person name="Debuchy R."/>
            <person name="Gladieux P."/>
            <person name="Hiltunen Thoren M."/>
            <person name="Johannesson H."/>
        </authorList>
    </citation>
    <scope>NUCLEOTIDE SEQUENCE</scope>
    <source>
        <strain evidence="2">PSN309</strain>
    </source>
</reference>
<sequence length="360" mass="40008">MAPKRSGPPRAAKKEKKAEIIELSSDSESEEPQVKIQSQVQTAAPTEDATVSEVYEQPLLKAAGIKYKTDTAENQETPSSNAKLSVRTKDTGSVKHKHVSIEIPLPSLAMRDDGNETEVFKTPMERRHKKFDFDDVEDDVDVFVTPSEGLKKDPFDAEVTTNAQVQNEAAEEENQEDSDDDAPPEDISTRAAEAETVKAAEAAAKAAEKQAAKIKKKRQARDAVFKQQAAEKRALETSQPPADESKPEPVEKRKREVPKLLPLDLLDSDDEDDVRRSSDSPANGGDNKRRKVASVDPRLLRDPKVKRDQRLGSTVYRVVADRGNGKLAPKAKKQSINLKETLLRRDRIPHSKTGFFINKR</sequence>
<feature type="compositionally biased region" description="Polar residues" evidence="1">
    <location>
        <begin position="72"/>
        <end position="83"/>
    </location>
</feature>
<evidence type="ECO:0000313" key="3">
    <source>
        <dbReference type="Proteomes" id="UP001302126"/>
    </source>
</evidence>
<dbReference type="EMBL" id="MU864356">
    <property type="protein sequence ID" value="KAK4192061.1"/>
    <property type="molecule type" value="Genomic_DNA"/>
</dbReference>
<dbReference type="Pfam" id="PF08297">
    <property type="entry name" value="U3_snoRNA_assoc"/>
    <property type="match status" value="1"/>
</dbReference>
<dbReference type="Proteomes" id="UP001302126">
    <property type="component" value="Unassembled WGS sequence"/>
</dbReference>
<dbReference type="GO" id="GO:0006364">
    <property type="term" value="P:rRNA processing"/>
    <property type="evidence" value="ECO:0007669"/>
    <property type="project" value="InterPro"/>
</dbReference>
<reference evidence="2" key="2">
    <citation type="submission" date="2023-05" db="EMBL/GenBank/DDBJ databases">
        <authorList>
            <consortium name="Lawrence Berkeley National Laboratory"/>
            <person name="Steindorff A."/>
            <person name="Hensen N."/>
            <person name="Bonometti L."/>
            <person name="Westerberg I."/>
            <person name="Brannstrom I.O."/>
            <person name="Guillou S."/>
            <person name="Cros-Aarteil S."/>
            <person name="Calhoun S."/>
            <person name="Haridas S."/>
            <person name="Kuo A."/>
            <person name="Mondo S."/>
            <person name="Pangilinan J."/>
            <person name="Riley R."/>
            <person name="Labutti K."/>
            <person name="Andreopoulos B."/>
            <person name="Lipzen A."/>
            <person name="Chen C."/>
            <person name="Yanf M."/>
            <person name="Daum C."/>
            <person name="Ng V."/>
            <person name="Clum A."/>
            <person name="Ohm R."/>
            <person name="Martin F."/>
            <person name="Silar P."/>
            <person name="Natvig D."/>
            <person name="Lalanne C."/>
            <person name="Gautier V."/>
            <person name="Ament-Velasquez S.L."/>
            <person name="Kruys A."/>
            <person name="Hutchinson M.I."/>
            <person name="Powell A.J."/>
            <person name="Barry K."/>
            <person name="Miller A.N."/>
            <person name="Grigoriev I.V."/>
            <person name="Debuchy R."/>
            <person name="Gladieux P."/>
            <person name="Thoren M.H."/>
            <person name="Johannesson H."/>
        </authorList>
    </citation>
    <scope>NUCLEOTIDE SEQUENCE</scope>
    <source>
        <strain evidence="2">PSN309</strain>
    </source>
</reference>
<keyword evidence="3" id="KW-1185">Reference proteome</keyword>
<organism evidence="2 3">
    <name type="scientific">Podospora australis</name>
    <dbReference type="NCBI Taxonomy" id="1536484"/>
    <lineage>
        <taxon>Eukaryota</taxon>
        <taxon>Fungi</taxon>
        <taxon>Dikarya</taxon>
        <taxon>Ascomycota</taxon>
        <taxon>Pezizomycotina</taxon>
        <taxon>Sordariomycetes</taxon>
        <taxon>Sordariomycetidae</taxon>
        <taxon>Sordariales</taxon>
        <taxon>Podosporaceae</taxon>
        <taxon>Podospora</taxon>
    </lineage>
</organism>
<evidence type="ECO:0000313" key="2">
    <source>
        <dbReference type="EMBL" id="KAK4192061.1"/>
    </source>
</evidence>
<feature type="compositionally biased region" description="Basic and acidic residues" evidence="1">
    <location>
        <begin position="243"/>
        <end position="258"/>
    </location>
</feature>
<feature type="compositionally biased region" description="Acidic residues" evidence="1">
    <location>
        <begin position="169"/>
        <end position="184"/>
    </location>
</feature>
<gene>
    <name evidence="2" type="ORF">QBC35DRAFT_470334</name>
</gene>
<accession>A0AAN6X2J2</accession>
<protein>
    <submittedName>
        <fullName evidence="2">Uncharacterized protein</fullName>
    </submittedName>
</protein>